<sequence>MVECGHWKKSFLFSLGLHGVVIFLLAGLGFPFSPPKINNTGEINIQFIHVGEESMDGNGGLAEQAQHVAAPVIGRRAAAPTTVPGHETESRERFIQPDNGAEPVPPAEKNAGAGEITGTNANSAAAAGLYTGGEAGTATQAGGQGAGKGIFGNGNFLANGDGSYTALQAEGISYTIIRDADAKYPEEARSIGYSRVVSVQAKILVGLDGYVENVEILNSVPNLGFKESALKALRSMQFDPIYYKSHNVKMYFTKKIYFQP</sequence>
<evidence type="ECO:0000256" key="3">
    <source>
        <dbReference type="ARBA" id="ARBA00022448"/>
    </source>
</evidence>
<dbReference type="OrthoDB" id="1665044at2"/>
<dbReference type="KEGG" id="sted:SPTER_01920"/>
<accession>A0A517DNJ8</accession>
<name>A0A517DNJ8_9FIRM</name>
<dbReference type="Gene3D" id="3.30.1150.10">
    <property type="match status" value="1"/>
</dbReference>
<keyword evidence="9 11" id="KW-0472">Membrane</keyword>
<dbReference type="NCBIfam" id="TIGR01352">
    <property type="entry name" value="tonB_Cterm"/>
    <property type="match status" value="1"/>
</dbReference>
<keyword evidence="3" id="KW-0813">Transport</keyword>
<evidence type="ECO:0000256" key="8">
    <source>
        <dbReference type="ARBA" id="ARBA00022989"/>
    </source>
</evidence>
<keyword evidence="5" id="KW-0997">Cell inner membrane</keyword>
<dbReference type="AlphaFoldDB" id="A0A517DNJ8"/>
<comment type="subcellular location">
    <subcellularLocation>
        <location evidence="1">Cell inner membrane</location>
        <topology evidence="1">Single-pass membrane protein</topology>
        <orientation evidence="1">Periplasmic side</orientation>
    </subcellularLocation>
</comment>
<evidence type="ECO:0000256" key="1">
    <source>
        <dbReference type="ARBA" id="ARBA00004383"/>
    </source>
</evidence>
<keyword evidence="8 11" id="KW-1133">Transmembrane helix</keyword>
<keyword evidence="6 11" id="KW-0812">Transmembrane</keyword>
<dbReference type="Pfam" id="PF03544">
    <property type="entry name" value="TonB_C"/>
    <property type="match status" value="1"/>
</dbReference>
<keyword evidence="14" id="KW-1185">Reference proteome</keyword>
<dbReference type="EMBL" id="CP036259">
    <property type="protein sequence ID" value="QDR78941.1"/>
    <property type="molecule type" value="Genomic_DNA"/>
</dbReference>
<evidence type="ECO:0000256" key="10">
    <source>
        <dbReference type="SAM" id="MobiDB-lite"/>
    </source>
</evidence>
<evidence type="ECO:0000256" key="9">
    <source>
        <dbReference type="ARBA" id="ARBA00023136"/>
    </source>
</evidence>
<evidence type="ECO:0000256" key="2">
    <source>
        <dbReference type="ARBA" id="ARBA00006555"/>
    </source>
</evidence>
<evidence type="ECO:0000256" key="6">
    <source>
        <dbReference type="ARBA" id="ARBA00022692"/>
    </source>
</evidence>
<dbReference type="InterPro" id="IPR037682">
    <property type="entry name" value="TonB_C"/>
</dbReference>
<dbReference type="RefSeq" id="WP_144348650.1">
    <property type="nucleotide sequence ID" value="NZ_CP036259.1"/>
</dbReference>
<evidence type="ECO:0000256" key="7">
    <source>
        <dbReference type="ARBA" id="ARBA00022927"/>
    </source>
</evidence>
<dbReference type="GO" id="GO:0015031">
    <property type="term" value="P:protein transport"/>
    <property type="evidence" value="ECO:0007669"/>
    <property type="project" value="UniProtKB-KW"/>
</dbReference>
<dbReference type="InterPro" id="IPR006260">
    <property type="entry name" value="TonB/TolA_C"/>
</dbReference>
<comment type="similarity">
    <text evidence="2">Belongs to the TonB family.</text>
</comment>
<gene>
    <name evidence="13" type="ORF">SPTER_01920</name>
</gene>
<evidence type="ECO:0000259" key="12">
    <source>
        <dbReference type="Pfam" id="PF03544"/>
    </source>
</evidence>
<feature type="domain" description="TonB C-terminal" evidence="12">
    <location>
        <begin position="183"/>
        <end position="259"/>
    </location>
</feature>
<reference evidence="13 14" key="1">
    <citation type="submission" date="2019-02" db="EMBL/GenBank/DDBJ databases">
        <title>Closed genome of Sporomusa termitida DSM 4440.</title>
        <authorList>
            <person name="Poehlein A."/>
            <person name="Daniel R."/>
        </authorList>
    </citation>
    <scope>NUCLEOTIDE SEQUENCE [LARGE SCALE GENOMIC DNA]</scope>
    <source>
        <strain evidence="13 14">DSM 4440</strain>
    </source>
</reference>
<feature type="compositionally biased region" description="Basic and acidic residues" evidence="10">
    <location>
        <begin position="86"/>
        <end position="95"/>
    </location>
</feature>
<dbReference type="GO" id="GO:0055085">
    <property type="term" value="P:transmembrane transport"/>
    <property type="evidence" value="ECO:0007669"/>
    <property type="project" value="InterPro"/>
</dbReference>
<evidence type="ECO:0000256" key="5">
    <source>
        <dbReference type="ARBA" id="ARBA00022519"/>
    </source>
</evidence>
<dbReference type="PANTHER" id="PTHR33446">
    <property type="entry name" value="PROTEIN TONB-RELATED"/>
    <property type="match status" value="1"/>
</dbReference>
<evidence type="ECO:0000313" key="13">
    <source>
        <dbReference type="EMBL" id="QDR78941.1"/>
    </source>
</evidence>
<dbReference type="SUPFAM" id="SSF74653">
    <property type="entry name" value="TolA/TonB C-terminal domain"/>
    <property type="match status" value="1"/>
</dbReference>
<keyword evidence="4" id="KW-1003">Cell membrane</keyword>
<protein>
    <recommendedName>
        <fullName evidence="12">TonB C-terminal domain-containing protein</fullName>
    </recommendedName>
</protein>
<dbReference type="GO" id="GO:0098797">
    <property type="term" value="C:plasma membrane protein complex"/>
    <property type="evidence" value="ECO:0007669"/>
    <property type="project" value="TreeGrafter"/>
</dbReference>
<dbReference type="Proteomes" id="UP000320776">
    <property type="component" value="Chromosome"/>
</dbReference>
<feature type="region of interest" description="Disordered" evidence="10">
    <location>
        <begin position="80"/>
        <end position="103"/>
    </location>
</feature>
<evidence type="ECO:0000256" key="4">
    <source>
        <dbReference type="ARBA" id="ARBA00022475"/>
    </source>
</evidence>
<feature type="transmembrane region" description="Helical" evidence="11">
    <location>
        <begin position="12"/>
        <end position="32"/>
    </location>
</feature>
<dbReference type="PANTHER" id="PTHR33446:SF2">
    <property type="entry name" value="PROTEIN TONB"/>
    <property type="match status" value="1"/>
</dbReference>
<proteinExistence type="inferred from homology"/>
<evidence type="ECO:0000313" key="14">
    <source>
        <dbReference type="Proteomes" id="UP000320776"/>
    </source>
</evidence>
<evidence type="ECO:0000256" key="11">
    <source>
        <dbReference type="SAM" id="Phobius"/>
    </source>
</evidence>
<keyword evidence="7" id="KW-0653">Protein transport</keyword>
<organism evidence="13 14">
    <name type="scientific">Sporomusa termitida</name>
    <dbReference type="NCBI Taxonomy" id="2377"/>
    <lineage>
        <taxon>Bacteria</taxon>
        <taxon>Bacillati</taxon>
        <taxon>Bacillota</taxon>
        <taxon>Negativicutes</taxon>
        <taxon>Selenomonadales</taxon>
        <taxon>Sporomusaceae</taxon>
        <taxon>Sporomusa</taxon>
    </lineage>
</organism>
<dbReference type="GO" id="GO:0031992">
    <property type="term" value="F:energy transducer activity"/>
    <property type="evidence" value="ECO:0007669"/>
    <property type="project" value="TreeGrafter"/>
</dbReference>
<dbReference type="InterPro" id="IPR051045">
    <property type="entry name" value="TonB-dependent_transducer"/>
</dbReference>